<reference evidence="1 2" key="1">
    <citation type="journal article" date="2019" name="Philos. Trans. R. Soc. Lond., B, Biol. Sci.">
        <title>Ant behaviour and brain gene expression of defending hosts depend on the ecological success of the intruding social parasite.</title>
        <authorList>
            <person name="Kaur R."/>
            <person name="Stoldt M."/>
            <person name="Jongepier E."/>
            <person name="Feldmeyer B."/>
            <person name="Menzel F."/>
            <person name="Bornberg-Bauer E."/>
            <person name="Foitzik S."/>
        </authorList>
    </citation>
    <scope>NUCLEOTIDE SEQUENCE [LARGE SCALE GENOMIC DNA]</scope>
    <source>
        <tissue evidence="1">Whole body</tissue>
    </source>
</reference>
<proteinExistence type="predicted"/>
<dbReference type="Proteomes" id="UP000310200">
    <property type="component" value="Unassembled WGS sequence"/>
</dbReference>
<keyword evidence="2" id="KW-1185">Reference proteome</keyword>
<organism evidence="1 2">
    <name type="scientific">Temnothorax longispinosus</name>
    <dbReference type="NCBI Taxonomy" id="300112"/>
    <lineage>
        <taxon>Eukaryota</taxon>
        <taxon>Metazoa</taxon>
        <taxon>Ecdysozoa</taxon>
        <taxon>Arthropoda</taxon>
        <taxon>Hexapoda</taxon>
        <taxon>Insecta</taxon>
        <taxon>Pterygota</taxon>
        <taxon>Neoptera</taxon>
        <taxon>Endopterygota</taxon>
        <taxon>Hymenoptera</taxon>
        <taxon>Apocrita</taxon>
        <taxon>Aculeata</taxon>
        <taxon>Formicoidea</taxon>
        <taxon>Formicidae</taxon>
        <taxon>Myrmicinae</taxon>
        <taxon>Temnothorax</taxon>
    </lineage>
</organism>
<evidence type="ECO:0000313" key="2">
    <source>
        <dbReference type="Proteomes" id="UP000310200"/>
    </source>
</evidence>
<dbReference type="EMBL" id="QBLH01003874">
    <property type="protein sequence ID" value="TGZ32366.1"/>
    <property type="molecule type" value="Genomic_DNA"/>
</dbReference>
<gene>
    <name evidence="1" type="ORF">DBV15_07446</name>
</gene>
<evidence type="ECO:0000313" key="1">
    <source>
        <dbReference type="EMBL" id="TGZ32366.1"/>
    </source>
</evidence>
<sequence>MHIPILIYAICEKSTGIYAPPYTPVIRNDTSYPLSHLPKFLCDVLFFFEVTIAALKNLAELDKIVTFLVLDVVCTAIFCGEHAIRHLYHNNRQDRLNPLCMTFYTSEQESLTTLREIIDWRIAEKCKSTVCKGIPKQRNTRRVMSAR</sequence>
<comment type="caution">
    <text evidence="1">The sequence shown here is derived from an EMBL/GenBank/DDBJ whole genome shotgun (WGS) entry which is preliminary data.</text>
</comment>
<protein>
    <submittedName>
        <fullName evidence="1">Uncharacterized protein</fullName>
    </submittedName>
</protein>
<dbReference type="AlphaFoldDB" id="A0A4S2JBM0"/>
<accession>A0A4S2JBM0</accession>
<name>A0A4S2JBM0_9HYME</name>